<evidence type="ECO:0000256" key="1">
    <source>
        <dbReference type="ARBA" id="ARBA00001933"/>
    </source>
</evidence>
<protein>
    <submittedName>
        <fullName evidence="5">Threonine aldolase</fullName>
    </submittedName>
</protein>
<feature type="domain" description="Aromatic amino acid beta-eliminating lyase/threonine aldolase" evidence="4">
    <location>
        <begin position="13"/>
        <end position="299"/>
    </location>
</feature>
<accession>A0A1J4PZ52</accession>
<dbReference type="InterPro" id="IPR015422">
    <property type="entry name" value="PyrdxlP-dep_Trfase_small"/>
</dbReference>
<keyword evidence="6" id="KW-1185">Reference proteome</keyword>
<evidence type="ECO:0000256" key="2">
    <source>
        <dbReference type="ARBA" id="ARBA00006966"/>
    </source>
</evidence>
<evidence type="ECO:0000313" key="6">
    <source>
        <dbReference type="Proteomes" id="UP000034838"/>
    </source>
</evidence>
<dbReference type="EMBL" id="LBDA02000044">
    <property type="protein sequence ID" value="OIK25978.1"/>
    <property type="molecule type" value="Genomic_DNA"/>
</dbReference>
<comment type="similarity">
    <text evidence="2">Belongs to the threonine aldolase family.</text>
</comment>
<dbReference type="Gene3D" id="3.90.1150.10">
    <property type="entry name" value="Aspartate Aminotransferase, domain 1"/>
    <property type="match status" value="1"/>
</dbReference>
<dbReference type="Gene3D" id="3.40.640.10">
    <property type="entry name" value="Type I PLP-dependent aspartate aminotransferase-like (Major domain)"/>
    <property type="match status" value="1"/>
</dbReference>
<evidence type="ECO:0000313" key="5">
    <source>
        <dbReference type="EMBL" id="OIK25978.1"/>
    </source>
</evidence>
<dbReference type="InterPro" id="IPR015424">
    <property type="entry name" value="PyrdxlP-dep_Trfase"/>
</dbReference>
<name>A0A1J4PZ52_9ACTN</name>
<evidence type="ECO:0000256" key="3">
    <source>
        <dbReference type="ARBA" id="ARBA00022898"/>
    </source>
</evidence>
<keyword evidence="3" id="KW-0663">Pyridoxal phosphate</keyword>
<dbReference type="SUPFAM" id="SSF53383">
    <property type="entry name" value="PLP-dependent transferases"/>
    <property type="match status" value="1"/>
</dbReference>
<dbReference type="InterPro" id="IPR001597">
    <property type="entry name" value="ArAA_b-elim_lyase/Thr_aldolase"/>
</dbReference>
<proteinExistence type="inferred from homology"/>
<organism evidence="5 6">
    <name type="scientific">Streptomyces malaysiense</name>
    <dbReference type="NCBI Taxonomy" id="1428626"/>
    <lineage>
        <taxon>Bacteria</taxon>
        <taxon>Bacillati</taxon>
        <taxon>Actinomycetota</taxon>
        <taxon>Actinomycetes</taxon>
        <taxon>Kitasatosporales</taxon>
        <taxon>Streptomycetaceae</taxon>
        <taxon>Streptomyces</taxon>
    </lineage>
</organism>
<dbReference type="Proteomes" id="UP000034838">
    <property type="component" value="Unassembled WGS sequence"/>
</dbReference>
<dbReference type="Pfam" id="PF01212">
    <property type="entry name" value="Beta_elim_lyase"/>
    <property type="match status" value="1"/>
</dbReference>
<comment type="caution">
    <text evidence="5">The sequence shown here is derived from an EMBL/GenBank/DDBJ whole genome shotgun (WGS) entry which is preliminary data.</text>
</comment>
<dbReference type="InterPro" id="IPR015421">
    <property type="entry name" value="PyrdxlP-dep_Trfase_major"/>
</dbReference>
<dbReference type="AlphaFoldDB" id="A0A1J4PZ52"/>
<dbReference type="RefSeq" id="WP_046428028.1">
    <property type="nucleotide sequence ID" value="NZ_LBDA02000044.1"/>
</dbReference>
<comment type="cofactor">
    <cofactor evidence="1">
        <name>pyridoxal 5'-phosphate</name>
        <dbReference type="ChEBI" id="CHEBI:597326"/>
    </cofactor>
</comment>
<dbReference type="PANTHER" id="PTHR48097">
    <property type="entry name" value="L-THREONINE ALDOLASE-RELATED"/>
    <property type="match status" value="1"/>
</dbReference>
<gene>
    <name evidence="5" type="ORF">VT52_019050</name>
</gene>
<dbReference type="PANTHER" id="PTHR48097:SF5">
    <property type="entry name" value="LOW SPECIFICITY L-THREONINE ALDOLASE"/>
    <property type="match status" value="1"/>
</dbReference>
<sequence>MISRLHDPASRGFASDNNAGIHPNVLAALNTANEGHQTAYGDDVYTERLQHVFRDHFGPGASVYPVLTGTGANVVGLQAMSEPWGAVICAESAHVNTDECGAPERIAHVKLLTVPTPDGKLTPALIEQQAGGRGDVHRAQPTVVTITQPTELGTLYTPQEIADICSYAHERDMTVYLDGARLANAAAALDAPLRALTTDLGVDVLSFGGTKNGLLLGEALVVLNPDAVRGTEFLRKAAAQLASKMRFVSAQFIALIESGAWLANARHANAMARRLAEAVGTLAGVRISRPVESNAVFAVLPADATARLQKRHPFYVRDERTGEVRWMCSFDTTPEDVDAFAAAVAEELAAARTDTGAEQT</sequence>
<dbReference type="OrthoDB" id="9774495at2"/>
<dbReference type="GO" id="GO:0006520">
    <property type="term" value="P:amino acid metabolic process"/>
    <property type="evidence" value="ECO:0007669"/>
    <property type="project" value="InterPro"/>
</dbReference>
<dbReference type="GO" id="GO:0016829">
    <property type="term" value="F:lyase activity"/>
    <property type="evidence" value="ECO:0007669"/>
    <property type="project" value="InterPro"/>
</dbReference>
<evidence type="ECO:0000259" key="4">
    <source>
        <dbReference type="Pfam" id="PF01212"/>
    </source>
</evidence>
<reference evidence="5" key="1">
    <citation type="submission" date="2016-10" db="EMBL/GenBank/DDBJ databases">
        <title>Genome sequence of Streptomyces malaysiense MUSC 136.</title>
        <authorList>
            <person name="Lee L.-H."/>
            <person name="Ser H.-L."/>
        </authorList>
    </citation>
    <scope>NUCLEOTIDE SEQUENCE [LARGE SCALE GENOMIC DNA]</scope>
    <source>
        <strain evidence="5">MUSC 136</strain>
    </source>
</reference>